<feature type="non-terminal residue" evidence="4">
    <location>
        <position position="1"/>
    </location>
</feature>
<dbReference type="PhylomeDB" id="A7REX5"/>
<dbReference type="Proteomes" id="UP000001593">
    <property type="component" value="Unassembled WGS sequence"/>
</dbReference>
<dbReference type="CDD" id="cd00051">
    <property type="entry name" value="EFh"/>
    <property type="match status" value="1"/>
</dbReference>
<evidence type="ECO:0000313" key="4">
    <source>
        <dbReference type="EMBL" id="EDO49868.1"/>
    </source>
</evidence>
<evidence type="ECO:0000256" key="2">
    <source>
        <dbReference type="ARBA" id="ARBA00022837"/>
    </source>
</evidence>
<evidence type="ECO:0000256" key="1">
    <source>
        <dbReference type="ARBA" id="ARBA00022737"/>
    </source>
</evidence>
<dbReference type="SUPFAM" id="SSF47473">
    <property type="entry name" value="EF-hand"/>
    <property type="match status" value="1"/>
</dbReference>
<dbReference type="PROSITE" id="PS00018">
    <property type="entry name" value="EF_HAND_1"/>
    <property type="match status" value="1"/>
</dbReference>
<dbReference type="FunFam" id="1.10.238.10:FF:000178">
    <property type="entry name" value="Calmodulin-2 A"/>
    <property type="match status" value="1"/>
</dbReference>
<proteinExistence type="predicted"/>
<dbReference type="Gene3D" id="1.10.238.10">
    <property type="entry name" value="EF-hand"/>
    <property type="match status" value="2"/>
</dbReference>
<dbReference type="SMART" id="SM00054">
    <property type="entry name" value="EFh"/>
    <property type="match status" value="2"/>
</dbReference>
<reference evidence="4 5" key="1">
    <citation type="journal article" date="2007" name="Science">
        <title>Sea anemone genome reveals ancestral eumetazoan gene repertoire and genomic organization.</title>
        <authorList>
            <person name="Putnam N.H."/>
            <person name="Srivastava M."/>
            <person name="Hellsten U."/>
            <person name="Dirks B."/>
            <person name="Chapman J."/>
            <person name="Salamov A."/>
            <person name="Terry A."/>
            <person name="Shapiro H."/>
            <person name="Lindquist E."/>
            <person name="Kapitonov V.V."/>
            <person name="Jurka J."/>
            <person name="Genikhovich G."/>
            <person name="Grigoriev I.V."/>
            <person name="Lucas S.M."/>
            <person name="Steele R.E."/>
            <person name="Finnerty J.R."/>
            <person name="Technau U."/>
            <person name="Martindale M.Q."/>
            <person name="Rokhsar D.S."/>
        </authorList>
    </citation>
    <scope>NUCLEOTIDE SEQUENCE [LARGE SCALE GENOMIC DNA]</scope>
    <source>
        <strain evidence="5">CH2 X CH6</strain>
    </source>
</reference>
<keyword evidence="1" id="KW-0677">Repeat</keyword>
<accession>A7REX5</accession>
<dbReference type="InterPro" id="IPR050403">
    <property type="entry name" value="Myosin_RLC"/>
</dbReference>
<feature type="domain" description="EF-hand" evidence="3">
    <location>
        <begin position="70"/>
        <end position="105"/>
    </location>
</feature>
<name>A7REX5_NEMVE</name>
<evidence type="ECO:0000259" key="3">
    <source>
        <dbReference type="PROSITE" id="PS50222"/>
    </source>
</evidence>
<keyword evidence="2" id="KW-0106">Calcium</keyword>
<dbReference type="EMBL" id="DS469507">
    <property type="protein sequence ID" value="EDO49868.1"/>
    <property type="molecule type" value="Genomic_DNA"/>
</dbReference>
<evidence type="ECO:0000313" key="5">
    <source>
        <dbReference type="Proteomes" id="UP000001593"/>
    </source>
</evidence>
<dbReference type="InterPro" id="IPR002048">
    <property type="entry name" value="EF_hand_dom"/>
</dbReference>
<dbReference type="STRING" id="45351.A7REX5"/>
<feature type="domain" description="EF-hand" evidence="3">
    <location>
        <begin position="1"/>
        <end position="33"/>
    </location>
</feature>
<dbReference type="OMA" id="HAFDACD"/>
<dbReference type="GO" id="GO:0005509">
    <property type="term" value="F:calcium ion binding"/>
    <property type="evidence" value="ECO:0007669"/>
    <property type="project" value="InterPro"/>
</dbReference>
<dbReference type="PANTHER" id="PTHR23049">
    <property type="entry name" value="MYOSIN REGULATORY LIGHT CHAIN 2"/>
    <property type="match status" value="1"/>
</dbReference>
<sequence>SEFKECFSLYDGDNDGFIGKDELELVMRSLGEPVTYLELEKIMKDSGELWQVVFPEFLKIMAEQKARSVNTRQEILAAFQACDLRKTGTVTKKELRKIMVNTGERIGKQECKCYFLT</sequence>
<protein>
    <recommendedName>
        <fullName evidence="3">EF-hand domain-containing protein</fullName>
    </recommendedName>
</protein>
<organism evidence="4 5">
    <name type="scientific">Nematostella vectensis</name>
    <name type="common">Starlet sea anemone</name>
    <dbReference type="NCBI Taxonomy" id="45351"/>
    <lineage>
        <taxon>Eukaryota</taxon>
        <taxon>Metazoa</taxon>
        <taxon>Cnidaria</taxon>
        <taxon>Anthozoa</taxon>
        <taxon>Hexacorallia</taxon>
        <taxon>Actiniaria</taxon>
        <taxon>Edwardsiidae</taxon>
        <taxon>Nematostella</taxon>
    </lineage>
</organism>
<gene>
    <name evidence="4" type="ORF">NEMVEDRAFT_v1g79552</name>
</gene>
<dbReference type="eggNOG" id="KOG0027">
    <property type="taxonomic scope" value="Eukaryota"/>
</dbReference>
<dbReference type="PROSITE" id="PS50222">
    <property type="entry name" value="EF_HAND_2"/>
    <property type="match status" value="2"/>
</dbReference>
<dbReference type="HOGENOM" id="CLU_061288_19_4_1"/>
<dbReference type="AlphaFoldDB" id="A7REX5"/>
<dbReference type="Pfam" id="PF13499">
    <property type="entry name" value="EF-hand_7"/>
    <property type="match status" value="1"/>
</dbReference>
<dbReference type="InterPro" id="IPR011992">
    <property type="entry name" value="EF-hand-dom_pair"/>
</dbReference>
<dbReference type="GO" id="GO:0043226">
    <property type="term" value="C:organelle"/>
    <property type="evidence" value="ECO:0007669"/>
    <property type="project" value="UniProtKB-ARBA"/>
</dbReference>
<keyword evidence="5" id="KW-1185">Reference proteome</keyword>
<dbReference type="InParanoid" id="A7REX5"/>
<dbReference type="InterPro" id="IPR018247">
    <property type="entry name" value="EF_Hand_1_Ca_BS"/>
</dbReference>